<keyword evidence="1" id="KW-0805">Transcription regulation</keyword>
<evidence type="ECO:0000256" key="2">
    <source>
        <dbReference type="ARBA" id="ARBA00023125"/>
    </source>
</evidence>
<dbReference type="SUPFAM" id="SSF53697">
    <property type="entry name" value="SIS domain"/>
    <property type="match status" value="1"/>
</dbReference>
<dbReference type="InterPro" id="IPR035472">
    <property type="entry name" value="RpiR-like_SIS"/>
</dbReference>
<dbReference type="InterPro" id="IPR036388">
    <property type="entry name" value="WH-like_DNA-bd_sf"/>
</dbReference>
<dbReference type="GO" id="GO:0003700">
    <property type="term" value="F:DNA-binding transcription factor activity"/>
    <property type="evidence" value="ECO:0007669"/>
    <property type="project" value="InterPro"/>
</dbReference>
<dbReference type="PANTHER" id="PTHR30514:SF1">
    <property type="entry name" value="HTH-TYPE TRANSCRIPTIONAL REGULATOR HEXR-RELATED"/>
    <property type="match status" value="1"/>
</dbReference>
<evidence type="ECO:0000259" key="5">
    <source>
        <dbReference type="PROSITE" id="PS51464"/>
    </source>
</evidence>
<evidence type="ECO:0000313" key="6">
    <source>
        <dbReference type="EMBL" id="KAF1684943.1"/>
    </source>
</evidence>
<evidence type="ECO:0000256" key="1">
    <source>
        <dbReference type="ARBA" id="ARBA00023015"/>
    </source>
</evidence>
<dbReference type="InterPro" id="IPR046348">
    <property type="entry name" value="SIS_dom_sf"/>
</dbReference>
<feature type="domain" description="SIS" evidence="5">
    <location>
        <begin position="120"/>
        <end position="260"/>
    </location>
</feature>
<reference evidence="6 7" key="1">
    <citation type="submission" date="2017-10" db="EMBL/GenBank/DDBJ databases">
        <title>Whole genome sequencing of Pseudoxanthomonas broegbernensis DSM 12573(T).</title>
        <authorList>
            <person name="Kumar S."/>
            <person name="Bansal K."/>
            <person name="Kaur A."/>
            <person name="Patil P."/>
            <person name="Sharma S."/>
            <person name="Patil P.B."/>
        </authorList>
    </citation>
    <scope>NUCLEOTIDE SEQUENCE [LARGE SCALE GENOMIC DNA]</scope>
    <source>
        <strain evidence="6 7">DSM 12573</strain>
    </source>
</reference>
<comment type="caution">
    <text evidence="6">The sequence shown here is derived from an EMBL/GenBank/DDBJ whole genome shotgun (WGS) entry which is preliminary data.</text>
</comment>
<dbReference type="CDD" id="cd05013">
    <property type="entry name" value="SIS_RpiR"/>
    <property type="match status" value="1"/>
</dbReference>
<dbReference type="PROSITE" id="PS51071">
    <property type="entry name" value="HTH_RPIR"/>
    <property type="match status" value="1"/>
</dbReference>
<organism evidence="6 7">
    <name type="scientific">Pseudoxanthomonas broegbernensis</name>
    <dbReference type="NCBI Taxonomy" id="83619"/>
    <lineage>
        <taxon>Bacteria</taxon>
        <taxon>Pseudomonadati</taxon>
        <taxon>Pseudomonadota</taxon>
        <taxon>Gammaproteobacteria</taxon>
        <taxon>Lysobacterales</taxon>
        <taxon>Lysobacteraceae</taxon>
        <taxon>Pseudoxanthomonas</taxon>
    </lineage>
</organism>
<dbReference type="EMBL" id="MWIP01000020">
    <property type="protein sequence ID" value="KAF1684943.1"/>
    <property type="molecule type" value="Genomic_DNA"/>
</dbReference>
<protein>
    <submittedName>
        <fullName evidence="6">MurR/RpiR family transcriptional regulator</fullName>
    </submittedName>
</protein>
<evidence type="ECO:0000313" key="7">
    <source>
        <dbReference type="Proteomes" id="UP000462066"/>
    </source>
</evidence>
<keyword evidence="2" id="KW-0238">DNA-binding</keyword>
<dbReference type="PANTHER" id="PTHR30514">
    <property type="entry name" value="GLUCOKINASE"/>
    <property type="match status" value="1"/>
</dbReference>
<accession>A0A7V8GKA6</accession>
<proteinExistence type="predicted"/>
<dbReference type="Gene3D" id="1.10.10.10">
    <property type="entry name" value="Winged helix-like DNA-binding domain superfamily/Winged helix DNA-binding domain"/>
    <property type="match status" value="1"/>
</dbReference>
<dbReference type="Pfam" id="PF01418">
    <property type="entry name" value="HTH_6"/>
    <property type="match status" value="1"/>
</dbReference>
<dbReference type="PROSITE" id="PS51464">
    <property type="entry name" value="SIS"/>
    <property type="match status" value="1"/>
</dbReference>
<dbReference type="Gene3D" id="3.40.50.10490">
    <property type="entry name" value="Glucose-6-phosphate isomerase like protein, domain 1"/>
    <property type="match status" value="1"/>
</dbReference>
<dbReference type="GO" id="GO:0003677">
    <property type="term" value="F:DNA binding"/>
    <property type="evidence" value="ECO:0007669"/>
    <property type="project" value="UniProtKB-KW"/>
</dbReference>
<gene>
    <name evidence="6" type="ORF">B1992_13955</name>
</gene>
<keyword evidence="7" id="KW-1185">Reference proteome</keyword>
<dbReference type="InterPro" id="IPR001347">
    <property type="entry name" value="SIS_dom"/>
</dbReference>
<dbReference type="GO" id="GO:1901135">
    <property type="term" value="P:carbohydrate derivative metabolic process"/>
    <property type="evidence" value="ECO:0007669"/>
    <property type="project" value="InterPro"/>
</dbReference>
<keyword evidence="3" id="KW-0804">Transcription</keyword>
<evidence type="ECO:0000259" key="4">
    <source>
        <dbReference type="PROSITE" id="PS51071"/>
    </source>
</evidence>
<dbReference type="GO" id="GO:0097367">
    <property type="term" value="F:carbohydrate derivative binding"/>
    <property type="evidence" value="ECO:0007669"/>
    <property type="project" value="InterPro"/>
</dbReference>
<feature type="domain" description="HTH rpiR-type" evidence="4">
    <location>
        <begin position="2"/>
        <end position="78"/>
    </location>
</feature>
<dbReference type="InterPro" id="IPR047640">
    <property type="entry name" value="RpiR-like"/>
</dbReference>
<name>A0A7V8GKA6_9GAMM</name>
<dbReference type="InterPro" id="IPR000281">
    <property type="entry name" value="HTH_RpiR"/>
</dbReference>
<dbReference type="InterPro" id="IPR009057">
    <property type="entry name" value="Homeodomain-like_sf"/>
</dbReference>
<dbReference type="AlphaFoldDB" id="A0A7V8GKA6"/>
<dbReference type="Pfam" id="PF01380">
    <property type="entry name" value="SIS"/>
    <property type="match status" value="1"/>
</dbReference>
<sequence length="287" mass="30863">MFDIVYHLREHRDILSPVEKRIADAILADVSAAAQMGIAELAERAQVSVAAISRFAKTLGCENVRELRARLAEASAVGKRFLDEPDAPPVSALYAQICTDIEDALRRNLGGMQEPLVQAAAEALSGARMVYAFGMGGASTVFAGEVQNRFVRLGRTVIPCSDSLAMKMVAATMGPQDVVLALSISGLTPELLAALEIARGYGARVVAITRAGTPLAELSDWLLPIVIDETDFVFKPTASRYAVMLAIDILSTTLALHRAGDSRERLRRIKLALDSYRGGDNRLPLGD</sequence>
<dbReference type="RefSeq" id="WP_162312122.1">
    <property type="nucleotide sequence ID" value="NZ_JACHGU010000011.1"/>
</dbReference>
<evidence type="ECO:0000256" key="3">
    <source>
        <dbReference type="ARBA" id="ARBA00023163"/>
    </source>
</evidence>
<dbReference type="SUPFAM" id="SSF46689">
    <property type="entry name" value="Homeodomain-like"/>
    <property type="match status" value="1"/>
</dbReference>
<dbReference type="Proteomes" id="UP000462066">
    <property type="component" value="Unassembled WGS sequence"/>
</dbReference>